<name>A0A9P4Y4Z4_CRYP1</name>
<protein>
    <submittedName>
        <fullName evidence="1">Uncharacterized protein</fullName>
    </submittedName>
</protein>
<keyword evidence="2" id="KW-1185">Reference proteome</keyword>
<accession>A0A9P4Y4Z4</accession>
<reference evidence="1" key="1">
    <citation type="journal article" date="2020" name="Phytopathology">
        <title>Genome sequence of the chestnut blight fungus Cryphonectria parasitica EP155: A fundamental resource for an archetypical invasive plant pathogen.</title>
        <authorList>
            <person name="Crouch J.A."/>
            <person name="Dawe A."/>
            <person name="Aerts A."/>
            <person name="Barry K."/>
            <person name="Churchill A.C.L."/>
            <person name="Grimwood J."/>
            <person name="Hillman B."/>
            <person name="Milgroom M.G."/>
            <person name="Pangilinan J."/>
            <person name="Smith M."/>
            <person name="Salamov A."/>
            <person name="Schmutz J."/>
            <person name="Yadav J."/>
            <person name="Grigoriev I.V."/>
            <person name="Nuss D."/>
        </authorList>
    </citation>
    <scope>NUCLEOTIDE SEQUENCE</scope>
    <source>
        <strain evidence="1">EP155</strain>
    </source>
</reference>
<sequence length="519" mass="59823">MSPISQLRKWFFGSRKLKIQIVGLSGKTEMLYTFKNAVNPGDGCSRFSKHNYVSHLMGPETLVWFIHDCTVDVDAMYLLEFVDTMKSKGAKYIWVLLSKQDLLPQEGREKTVGQHRQKLEDVLEKHARPAGIAWFIVDEPGFNVKTPSYVLSFVKSVTQTVVQLDKEPELKYKKQKSEALSSKPTEKELRDKIITSEIKSGDEFWQAFLSADITSWSHLDHLQAGYLVMLESIEHGHGLLRCATTFLEHLTRLREARPDVFRNSAHFTMTAFWILQLRLATFNFQYDLHDGAPPSKNDFRSILLHTPSLLYGQLWAFYYTKDVLFSADARTNFAMPDIKPFPQVTRPMVTAWAEGKDETQAYEDLEALKGPFTGPERVPRWAFELIRNVLRNDLRRGKALKEGLEELQADTVRLRSLHPELLASGDMPPYSETQAYFWAQLIHIKLRTLLDEPRKDDASATSDGTRYDDLSYEEFKEMSGFTGLEWKEYYSRDVWESVEARIAFVNPDKKPLLDVLKVS</sequence>
<proteinExistence type="predicted"/>
<evidence type="ECO:0000313" key="1">
    <source>
        <dbReference type="EMBL" id="KAF3766585.1"/>
    </source>
</evidence>
<gene>
    <name evidence="1" type="ORF">M406DRAFT_330389</name>
</gene>
<dbReference type="EMBL" id="MU032347">
    <property type="protein sequence ID" value="KAF3766585.1"/>
    <property type="molecule type" value="Genomic_DNA"/>
</dbReference>
<comment type="caution">
    <text evidence="1">The sequence shown here is derived from an EMBL/GenBank/DDBJ whole genome shotgun (WGS) entry which is preliminary data.</text>
</comment>
<evidence type="ECO:0000313" key="2">
    <source>
        <dbReference type="Proteomes" id="UP000803844"/>
    </source>
</evidence>
<dbReference type="GeneID" id="63837644"/>
<organism evidence="1 2">
    <name type="scientific">Cryphonectria parasitica (strain ATCC 38755 / EP155)</name>
    <dbReference type="NCBI Taxonomy" id="660469"/>
    <lineage>
        <taxon>Eukaryota</taxon>
        <taxon>Fungi</taxon>
        <taxon>Dikarya</taxon>
        <taxon>Ascomycota</taxon>
        <taxon>Pezizomycotina</taxon>
        <taxon>Sordariomycetes</taxon>
        <taxon>Sordariomycetidae</taxon>
        <taxon>Diaporthales</taxon>
        <taxon>Cryphonectriaceae</taxon>
        <taxon>Cryphonectria-Endothia species complex</taxon>
        <taxon>Cryphonectria</taxon>
    </lineage>
</organism>
<dbReference type="Proteomes" id="UP000803844">
    <property type="component" value="Unassembled WGS sequence"/>
</dbReference>
<dbReference type="RefSeq" id="XP_040777546.1">
    <property type="nucleotide sequence ID" value="XM_040920515.1"/>
</dbReference>
<dbReference type="AlphaFoldDB" id="A0A9P4Y4Z4"/>
<dbReference type="OrthoDB" id="427186at2759"/>